<evidence type="ECO:0000313" key="2">
    <source>
        <dbReference type="Proteomes" id="UP000663836"/>
    </source>
</evidence>
<protein>
    <submittedName>
        <fullName evidence="1">Uncharacterized protein</fullName>
    </submittedName>
</protein>
<proteinExistence type="predicted"/>
<accession>A0A819R9S8</accession>
<evidence type="ECO:0000313" key="1">
    <source>
        <dbReference type="EMBL" id="CAF4042537.1"/>
    </source>
</evidence>
<organism evidence="1 2">
    <name type="scientific">Rotaria sordida</name>
    <dbReference type="NCBI Taxonomy" id="392033"/>
    <lineage>
        <taxon>Eukaryota</taxon>
        <taxon>Metazoa</taxon>
        <taxon>Spiralia</taxon>
        <taxon>Gnathifera</taxon>
        <taxon>Rotifera</taxon>
        <taxon>Eurotatoria</taxon>
        <taxon>Bdelloidea</taxon>
        <taxon>Philodinida</taxon>
        <taxon>Philodinidae</taxon>
        <taxon>Rotaria</taxon>
    </lineage>
</organism>
<gene>
    <name evidence="1" type="ORF">JBS370_LOCUS28583</name>
</gene>
<dbReference type="Proteomes" id="UP000663836">
    <property type="component" value="Unassembled WGS sequence"/>
</dbReference>
<sequence>AIIENSNELLEQFQTFEQSNEESILIIVIDGRINQQRIHIPFIRQLIDKTDISCNKSLKNLSKFFIILIYSSGQELNYKSCFPSIFLHDWDYWFVDTSTPGSAFHLQKILQIFTSKIGKFHQQETSNNYLYDLNKLFDDCLWNFCSRLQINIHKLSRNLFNNFDAYEFYQHQTTTYRRVQCLKNIFQQINQLQKHIITIYHENILMKEEFLRKNCNRIYDISKDILCGKYFISLVDSLQLHIRISFINFISFILKYIVDDYGLESLTKLSNKNNDYNKLLDLIDYSSFPINYENQIDSIIQEIIILNDHYSCILQTPLFYLCRQRIKNIADDIKFKLIHQQNQFNEEVDDRHFDYYDGSISTSSSIYNNFYNDQDRTANIQEQYRNQLIRSLMNDKILTRVISSSILQSYINDSIRILCTIIEKNFHDNQIQCEKTIDFVSRWLILIDDDDDDKASYNSSLNRNIWQLAHIYTLFEYEQNDILSFYSACRIIENLNQNQSFYNDLFEDEDITRSKVRENLFRLMFYHLWNKLYDLCQTNKDPIQWIHSYTLISKYYPSKQVLQRIEYVHMKVKIEFMNLIYFILLNEKLLEPIKLIQQLLNDTLIIQDNIDNHYINLDEINCLQLLTIIIQIIDQYFKNNHINNSTLMIDIQQWIISILKTSIQSSYQQIIFLLKFLNQSTCYLSLSMKQFLFDELINILIENNQQNHLNIYRQFTSFWDRLYLLSIIIECITNENLENYQIPYHPSIIINKNQNNILIDLYFFHLRRLANNEIIQIDLINKILLSNLPKINNKQQISIGEKIFKQLKDYFLLHCTALLLCQLDLNNQNQQRLNNILITIINQYLIITPPILQLKSKLNTNPSILNIIEIKVMLLLNIYYNYYCNAQLKSLDHLLIIIENTIFQLSDEERRVFRILLKPEQYMIGYIKENNHIDKNYLNNLFKVDCQDDDELPIRHILVNLLAMILLSGKENPFWTFLFQPLKLEETFGFGSTANSPIRRTGVHYDCGCIISETGALVPFSMGSILSVPSVYIVYFATFGAMAWHLLLFESSVQNLYNCILAKNAIDSKVVTECMGGDSIRTKVCHFIRARLLSTYHFLSIQFNQNDACLLLNRCFELFTQFSRQENQNSWIKPIYKTINEKYEAEQEFQNKIFYLTHQKLIDYKKLINLIQTQSPLQTKLQEYIIQMPIIIDFIHFKTELYNPELNQLPLTILRHLLDSFDFLKITRYIYALSQFHILLHRTFTQLIEREEFLTITLKQLYERVHQGSNHFYEINQKNKYYTIIQNGIEAINAYHKFTNGQIRPGACDTTQLFQTISMETPINYLVETDNYDEGDIIMRILSVLVDYHNNLLELLETEIKNHGDILDLGPLKDIIFELSKREISILQIVQENMGIITLNKMDYQWIEQLSRASLENENNYFITIDKSLKFNFLYVQSYLIRTYLLYCRINYQHIKGKYQCYTRKKISIITNDIDMNFNILLIDEWNHLEQKNLIELQNESNLLQQIMNILKNSSENYSSMKLSEFIQNTNYDHRFIQQFQQYQIKDFPLLQIKDICQLYEQSINHFQHRFINVSHLIRVPLDKKLNDELDHILKSSFISSQDQTKKEEFQDKIRIITEFLNDLKDAEDLLASQWSQSFIETCEYLRIENPIIKLIPKEIKCENYVALCLKFIEIRSQLQEQTINIEEKTNDLWNAHFDISDINQSNENSFQIFRNKNDDFLHIDSNSILSLDFLPLSSPQLTDTTTDSINWLDIFDNLITSTEIQEPQHFSSQSIHEEKINYTSLFKLKLTSILLSSSVLFENSRIQAEQLTSKMPNTHIVITYLDGKQERYLCKPEKFYEQLKKIFEKKKYNSNTIVIIDSNQVFIDFMTKTINSSLSSIETEYRIVEKTLLIPIVLEFENNSLKYFVTTEATLTSILSRFILDQQLKFNPSENYFSVFDVFGRYIADDCQITSLFYSNEQTSIHIQVFQCNTKDVNICCEVTLITDQDEKQSQYFNPITTWKQISLWLKILGINRETPIESYNFWNIEQQYIIDSNQTISFILDQAKSIIVDVVNGENLIDIILSYGKNNQKIHILKSYPVYNLLKNPKYLNQLDLKISSQDDYSLVLIVDESEKKILNKLDMENSISHYASMTNKLIHFQIIILIQIIQYDDQKEISISISHRNLTIKQLLEMIEINNNHIYLASYETKMILSENTNLSTINEMKFFLVKEHQTCLITIKQSNDTLVTINEENMENQRYLIDATIDDIYKQNKSIDQNQYLLYDRDFIPSRETSLNLLLCTSTLSIEFNLTYRKFQTNVTVISDEQKTPIRFQCESSMSIGRIHEIVCQLWKLNKRFYRLTLDDDSNVDDNYSLDDISESINDLQLKLISIADVKCAITYQNRIIMISTTNETLLSSILKETLEKLLIPIDDIDIFTLNLMDDPESPTNVDLDLSIDDIHLGFFSESNIIPFQLQKK</sequence>
<name>A0A819R9S8_9BILA</name>
<reference evidence="1" key="1">
    <citation type="submission" date="2021-02" db="EMBL/GenBank/DDBJ databases">
        <authorList>
            <person name="Nowell W R."/>
        </authorList>
    </citation>
    <scope>NUCLEOTIDE SEQUENCE</scope>
</reference>
<feature type="non-terminal residue" evidence="1">
    <location>
        <position position="1"/>
    </location>
</feature>
<dbReference type="EMBL" id="CAJOBD010005783">
    <property type="protein sequence ID" value="CAF4042537.1"/>
    <property type="molecule type" value="Genomic_DNA"/>
</dbReference>
<comment type="caution">
    <text evidence="1">The sequence shown here is derived from an EMBL/GenBank/DDBJ whole genome shotgun (WGS) entry which is preliminary data.</text>
</comment>